<accession>A0A841TVR1</accession>
<sequence length="662" mass="75056">MKGRFWREQVPLIRPLFLLLGLLVLICGWLIQYGRFEGDSLDSRTWEWTAAGSFADESPPVSGWIPYPSKPNLHVESKAYWLRIPLPATDSREPRLWLTGVMAVRVYDDAGSLLYGYDPAERGHRINLLSRWNLAKLPIPVPARVDVLIENRAAYQPVPEIRLIDRGDLLAHLFRKDSYSFILASLHLFCSAIAFGLFWSRKDKLYLYFFLLAITGAYASAVRNSLLQMFWDQPWPGYLENAVFPLGVFSFISMLYELFYPLEKKLLNRLRWMMLGFSVAAGAAALIDPWFYDWLLRYPLPPFYLLTGLLIFRVLIKAFLQRRDLESVWMLAGSNVISAVATFHVVRNFMPYLYDWLAERIPLLKEMPFDLLQIGLLLFQIGLIRVIIHRFGVLNQQLTQFNRTLEQNVMSRTAELHERTAQLQETNARLAASMRETAEVMAESMILEERHRITGSIHDNVAHVLAATIVQLEAAKRLLDKDPRHAEDKVVASQQLVRKGLEEIRLSVRLLKEDANHYDLPAAMGALIRDTADASGIVVDSSIASLPSTLTTLQKRVFFQALQEGLSNGQRYGGCRKFHLRMEANGREVQFELSGDGTSFVPPGSGSGLRALSESVERLSGTLQVLEGQTVCILRVSLPYAPEASPTLEPHPSWNTLGGIDL</sequence>
<evidence type="ECO:0000313" key="13">
    <source>
        <dbReference type="Proteomes" id="UP000553776"/>
    </source>
</evidence>
<evidence type="ECO:0000256" key="4">
    <source>
        <dbReference type="ARBA" id="ARBA00022679"/>
    </source>
</evidence>
<evidence type="ECO:0000256" key="6">
    <source>
        <dbReference type="ARBA" id="ARBA00022777"/>
    </source>
</evidence>
<keyword evidence="4" id="KW-0808">Transferase</keyword>
<keyword evidence="13" id="KW-1185">Reference proteome</keyword>
<keyword evidence="9" id="KW-1133">Transmembrane helix</keyword>
<keyword evidence="7" id="KW-0067">ATP-binding</keyword>
<keyword evidence="3" id="KW-0597">Phosphoprotein</keyword>
<evidence type="ECO:0000256" key="7">
    <source>
        <dbReference type="ARBA" id="ARBA00022840"/>
    </source>
</evidence>
<feature type="transmembrane region" description="Helical" evidence="9">
    <location>
        <begin position="367"/>
        <end position="388"/>
    </location>
</feature>
<proteinExistence type="predicted"/>
<dbReference type="Gene3D" id="1.20.5.1930">
    <property type="match status" value="1"/>
</dbReference>
<feature type="transmembrane region" description="Helical" evidence="9">
    <location>
        <begin position="298"/>
        <end position="316"/>
    </location>
</feature>
<dbReference type="Proteomes" id="UP000553776">
    <property type="component" value="Unassembled WGS sequence"/>
</dbReference>
<dbReference type="InterPro" id="IPR036890">
    <property type="entry name" value="HATPase_C_sf"/>
</dbReference>
<gene>
    <name evidence="12" type="ORF">H7B90_00955</name>
</gene>
<keyword evidence="8" id="KW-0902">Two-component regulatory system</keyword>
<feature type="domain" description="Signal transduction histidine kinase subgroup 3 dimerisation and phosphoacceptor" evidence="11">
    <location>
        <begin position="449"/>
        <end position="514"/>
    </location>
</feature>
<evidence type="ECO:0000256" key="5">
    <source>
        <dbReference type="ARBA" id="ARBA00022741"/>
    </source>
</evidence>
<dbReference type="Gene3D" id="3.30.565.10">
    <property type="entry name" value="Histidine kinase-like ATPase, C-terminal domain"/>
    <property type="match status" value="1"/>
</dbReference>
<dbReference type="EMBL" id="JACJVR010000002">
    <property type="protein sequence ID" value="MBB6689960.1"/>
    <property type="molecule type" value="Genomic_DNA"/>
</dbReference>
<dbReference type="Pfam" id="PF07730">
    <property type="entry name" value="HisKA_3"/>
    <property type="match status" value="1"/>
</dbReference>
<keyword evidence="9" id="KW-0472">Membrane</keyword>
<feature type="transmembrane region" description="Helical" evidence="9">
    <location>
        <begin position="328"/>
        <end position="347"/>
    </location>
</feature>
<keyword evidence="5" id="KW-0547">Nucleotide-binding</keyword>
<keyword evidence="9" id="KW-0812">Transmembrane</keyword>
<evidence type="ECO:0000256" key="9">
    <source>
        <dbReference type="SAM" id="Phobius"/>
    </source>
</evidence>
<feature type="domain" description="7TM-DISM receptor extracellular" evidence="10">
    <location>
        <begin position="182"/>
        <end position="350"/>
    </location>
</feature>
<feature type="transmembrane region" description="Helical" evidence="9">
    <location>
        <begin position="179"/>
        <end position="198"/>
    </location>
</feature>
<dbReference type="EC" id="2.7.13.3" evidence="2"/>
<keyword evidence="6" id="KW-0418">Kinase</keyword>
<dbReference type="GO" id="GO:0005524">
    <property type="term" value="F:ATP binding"/>
    <property type="evidence" value="ECO:0007669"/>
    <property type="project" value="UniProtKB-KW"/>
</dbReference>
<protein>
    <recommendedName>
        <fullName evidence="2">histidine kinase</fullName>
        <ecNumber evidence="2">2.7.13.3</ecNumber>
    </recommendedName>
</protein>
<dbReference type="GO" id="GO:0016020">
    <property type="term" value="C:membrane"/>
    <property type="evidence" value="ECO:0007669"/>
    <property type="project" value="InterPro"/>
</dbReference>
<dbReference type="Pfam" id="PF07695">
    <property type="entry name" value="7TMR-DISM_7TM"/>
    <property type="match status" value="1"/>
</dbReference>
<dbReference type="InterPro" id="IPR011623">
    <property type="entry name" value="7TMR_DISM_rcpt_extracell_dom1"/>
</dbReference>
<comment type="caution">
    <text evidence="12">The sequence shown here is derived from an EMBL/GenBank/DDBJ whole genome shotgun (WGS) entry which is preliminary data.</text>
</comment>
<evidence type="ECO:0000256" key="2">
    <source>
        <dbReference type="ARBA" id="ARBA00012438"/>
    </source>
</evidence>
<evidence type="ECO:0000256" key="8">
    <source>
        <dbReference type="ARBA" id="ARBA00023012"/>
    </source>
</evidence>
<feature type="transmembrane region" description="Helical" evidence="9">
    <location>
        <begin position="272"/>
        <end position="292"/>
    </location>
</feature>
<dbReference type="InterPro" id="IPR050482">
    <property type="entry name" value="Sensor_HK_TwoCompSys"/>
</dbReference>
<comment type="catalytic activity">
    <reaction evidence="1">
        <text>ATP + protein L-histidine = ADP + protein N-phospho-L-histidine.</text>
        <dbReference type="EC" id="2.7.13.3"/>
    </reaction>
</comment>
<evidence type="ECO:0000256" key="1">
    <source>
        <dbReference type="ARBA" id="ARBA00000085"/>
    </source>
</evidence>
<feature type="transmembrane region" description="Helical" evidence="9">
    <location>
        <begin position="205"/>
        <end position="222"/>
    </location>
</feature>
<dbReference type="InterPro" id="IPR011712">
    <property type="entry name" value="Sig_transdc_His_kin_sub3_dim/P"/>
</dbReference>
<organism evidence="12 13">
    <name type="scientific">Cohnella xylanilytica</name>
    <dbReference type="NCBI Taxonomy" id="557555"/>
    <lineage>
        <taxon>Bacteria</taxon>
        <taxon>Bacillati</taxon>
        <taxon>Bacillota</taxon>
        <taxon>Bacilli</taxon>
        <taxon>Bacillales</taxon>
        <taxon>Paenibacillaceae</taxon>
        <taxon>Cohnella</taxon>
    </lineage>
</organism>
<dbReference type="RefSeq" id="WP_185133982.1">
    <property type="nucleotide sequence ID" value="NZ_JACJVR010000002.1"/>
</dbReference>
<dbReference type="PANTHER" id="PTHR24421">
    <property type="entry name" value="NITRATE/NITRITE SENSOR PROTEIN NARX-RELATED"/>
    <property type="match status" value="1"/>
</dbReference>
<dbReference type="AlphaFoldDB" id="A0A841TVR1"/>
<name>A0A841TVR1_9BACL</name>
<evidence type="ECO:0000259" key="10">
    <source>
        <dbReference type="Pfam" id="PF07695"/>
    </source>
</evidence>
<reference evidence="12 13" key="1">
    <citation type="submission" date="2020-08" db="EMBL/GenBank/DDBJ databases">
        <title>Cohnella phylogeny.</title>
        <authorList>
            <person name="Dunlap C."/>
        </authorList>
    </citation>
    <scope>NUCLEOTIDE SEQUENCE [LARGE SCALE GENOMIC DNA]</scope>
    <source>
        <strain evidence="12 13">DSM 25239</strain>
    </source>
</reference>
<evidence type="ECO:0000259" key="11">
    <source>
        <dbReference type="Pfam" id="PF07730"/>
    </source>
</evidence>
<feature type="transmembrane region" description="Helical" evidence="9">
    <location>
        <begin position="242"/>
        <end position="260"/>
    </location>
</feature>
<evidence type="ECO:0000256" key="3">
    <source>
        <dbReference type="ARBA" id="ARBA00022553"/>
    </source>
</evidence>
<dbReference type="GO" id="GO:0046983">
    <property type="term" value="F:protein dimerization activity"/>
    <property type="evidence" value="ECO:0007669"/>
    <property type="project" value="InterPro"/>
</dbReference>
<feature type="transmembrane region" description="Helical" evidence="9">
    <location>
        <begin position="12"/>
        <end position="31"/>
    </location>
</feature>
<dbReference type="GO" id="GO:0000155">
    <property type="term" value="F:phosphorelay sensor kinase activity"/>
    <property type="evidence" value="ECO:0007669"/>
    <property type="project" value="InterPro"/>
</dbReference>
<dbReference type="PANTHER" id="PTHR24421:SF10">
    <property type="entry name" value="NITRATE_NITRITE SENSOR PROTEIN NARQ"/>
    <property type="match status" value="1"/>
</dbReference>
<evidence type="ECO:0000313" key="12">
    <source>
        <dbReference type="EMBL" id="MBB6689960.1"/>
    </source>
</evidence>